<dbReference type="SUPFAM" id="SSF52047">
    <property type="entry name" value="RNI-like"/>
    <property type="match status" value="1"/>
</dbReference>
<dbReference type="Pfam" id="PF18143">
    <property type="entry name" value="HAD_SAK_2"/>
    <property type="match status" value="1"/>
</dbReference>
<evidence type="ECO:0000313" key="2">
    <source>
        <dbReference type="Proteomes" id="UP000189670"/>
    </source>
</evidence>
<reference evidence="2" key="1">
    <citation type="submission" date="2012-11" db="EMBL/GenBank/DDBJ databases">
        <authorList>
            <person name="Lucero-Rivera Y.E."/>
            <person name="Tovar-Ramirez D."/>
        </authorList>
    </citation>
    <scope>NUCLEOTIDE SEQUENCE [LARGE SCALE GENOMIC DNA]</scope>
    <source>
        <strain evidence="2">Araruama</strain>
    </source>
</reference>
<dbReference type="EMBL" id="ATBP01000166">
    <property type="protein sequence ID" value="ETR72263.1"/>
    <property type="molecule type" value="Genomic_DNA"/>
</dbReference>
<dbReference type="Proteomes" id="UP000189670">
    <property type="component" value="Unassembled WGS sequence"/>
</dbReference>
<gene>
    <name evidence="1" type="ORF">OMM_01855</name>
</gene>
<accession>A0A1V1PBW5</accession>
<name>A0A1V1PBW5_9BACT</name>
<dbReference type="InterPro" id="IPR032675">
    <property type="entry name" value="LRR_dom_sf"/>
</dbReference>
<dbReference type="Gene3D" id="3.80.10.10">
    <property type="entry name" value="Ribonuclease Inhibitor"/>
    <property type="match status" value="1"/>
</dbReference>
<organism evidence="1 2">
    <name type="scientific">Candidatus Magnetoglobus multicellularis str. Araruama</name>
    <dbReference type="NCBI Taxonomy" id="890399"/>
    <lineage>
        <taxon>Bacteria</taxon>
        <taxon>Pseudomonadati</taxon>
        <taxon>Thermodesulfobacteriota</taxon>
        <taxon>Desulfobacteria</taxon>
        <taxon>Desulfobacterales</taxon>
        <taxon>Desulfobacteraceae</taxon>
        <taxon>Candidatus Magnetoglobus</taxon>
    </lineage>
</organism>
<evidence type="ECO:0000313" key="1">
    <source>
        <dbReference type="EMBL" id="ETR72263.1"/>
    </source>
</evidence>
<proteinExistence type="predicted"/>
<dbReference type="AlphaFoldDB" id="A0A1V1PBW5"/>
<sequence length="405" mass="47166">MIVQGKLKKYVPIFKTAAKGGQMKNHKKIIFLDIDGVIQPPANQFRFACDMDTLQKCMAREHNAPLYMDIHKYDLAAAYCDWDEEAVENLRTLVEQTNAKIVISSDWRSFNDTEKMKLLFKIYDMDEYIIDVTAEGLKYCFRDGECAEYLFRHPDVTQFVIIDDRYSRDFKARYPDNFVHTDQMFEKEDLQKALSILNRAPSDKKLNKFKKQLEKIRKNNPKFKRFEISLENYSLMRHHLQIGRADTLDVIFDGIAENTHLTDLCVTQLSHDFRESDFKKTVSVLDEKLGQVLAKNASIKTLKIPNGFSNIKNILEGLTQRKTPLEYLDLESNYLDDKGMKDLANYIESIDSPLKLNLVGALYQVSYDLYMALKKNLNVTPRMRTSQLPVSKPPKHFDMVKESFF</sequence>
<protein>
    <submittedName>
        <fullName evidence="1">Uncharacterized protein</fullName>
    </submittedName>
</protein>
<comment type="caution">
    <text evidence="1">The sequence shown here is derived from an EMBL/GenBank/DDBJ whole genome shotgun (WGS) entry which is preliminary data.</text>
</comment>